<evidence type="ECO:0000256" key="1">
    <source>
        <dbReference type="ARBA" id="ARBA00023125"/>
    </source>
</evidence>
<dbReference type="PROSITE" id="PS50977">
    <property type="entry name" value="HTH_TETR_2"/>
    <property type="match status" value="1"/>
</dbReference>
<protein>
    <submittedName>
        <fullName evidence="4">TetR/AcrR family transcriptional regulator</fullName>
    </submittedName>
</protein>
<dbReference type="PANTHER" id="PTHR43479">
    <property type="entry name" value="ACREF/ENVCD OPERON REPRESSOR-RELATED"/>
    <property type="match status" value="1"/>
</dbReference>
<proteinExistence type="predicted"/>
<evidence type="ECO:0000259" key="3">
    <source>
        <dbReference type="PROSITE" id="PS50977"/>
    </source>
</evidence>
<comment type="caution">
    <text evidence="4">The sequence shown here is derived from an EMBL/GenBank/DDBJ whole genome shotgun (WGS) entry which is preliminary data.</text>
</comment>
<dbReference type="OrthoDB" id="5366068at2"/>
<feature type="DNA-binding region" description="H-T-H motif" evidence="2">
    <location>
        <begin position="33"/>
        <end position="52"/>
    </location>
</feature>
<evidence type="ECO:0000313" key="5">
    <source>
        <dbReference type="Proteomes" id="UP000260644"/>
    </source>
</evidence>
<reference evidence="4 5" key="1">
    <citation type="submission" date="2018-07" db="EMBL/GenBank/DDBJ databases">
        <title>Chitinophaga K2CV101002-2 sp. nov., isolated from a monsoon evergreen broad-leaved forest soil.</title>
        <authorList>
            <person name="Lv Y."/>
        </authorList>
    </citation>
    <scope>NUCLEOTIDE SEQUENCE [LARGE SCALE GENOMIC DNA]</scope>
    <source>
        <strain evidence="4 5">GDMCC 1.1288</strain>
    </source>
</reference>
<evidence type="ECO:0000256" key="2">
    <source>
        <dbReference type="PROSITE-ProRule" id="PRU00335"/>
    </source>
</evidence>
<dbReference type="Proteomes" id="UP000260644">
    <property type="component" value="Unassembled WGS sequence"/>
</dbReference>
<evidence type="ECO:0000313" key="4">
    <source>
        <dbReference type="EMBL" id="RFS19219.1"/>
    </source>
</evidence>
<dbReference type="InterPro" id="IPR050624">
    <property type="entry name" value="HTH-type_Tx_Regulator"/>
</dbReference>
<dbReference type="EMBL" id="QPMM01000014">
    <property type="protein sequence ID" value="RFS19219.1"/>
    <property type="molecule type" value="Genomic_DNA"/>
</dbReference>
<dbReference type="InterPro" id="IPR009057">
    <property type="entry name" value="Homeodomain-like_sf"/>
</dbReference>
<accession>A0A3E1Y3E8</accession>
<gene>
    <name evidence="4" type="ORF">DVR12_23565</name>
</gene>
<keyword evidence="5" id="KW-1185">Reference proteome</keyword>
<sequence>MVRKKEIHEQRVRGYFIDATKEILKSEGLKSVSVRNIADRAGYSFATLYNYFKDAKELVFHCVEDFRKECLDYATVKAAKQPAGTRHLKALFLAYLEYFVQYPGIYELFFKEALSDIDDNGNTTMLVVSLLPTLCEADWQHIAKQKELSRKEVETSKSALLLGSTGMLSLYLGRRYPSSYASFLKEAENFIDQQLK</sequence>
<dbReference type="InterPro" id="IPR001647">
    <property type="entry name" value="HTH_TetR"/>
</dbReference>
<dbReference type="Pfam" id="PF00440">
    <property type="entry name" value="TetR_N"/>
    <property type="match status" value="1"/>
</dbReference>
<dbReference type="PRINTS" id="PR00455">
    <property type="entry name" value="HTHTETR"/>
</dbReference>
<dbReference type="AlphaFoldDB" id="A0A3E1Y3E8"/>
<organism evidence="4 5">
    <name type="scientific">Chitinophaga silvatica</name>
    <dbReference type="NCBI Taxonomy" id="2282649"/>
    <lineage>
        <taxon>Bacteria</taxon>
        <taxon>Pseudomonadati</taxon>
        <taxon>Bacteroidota</taxon>
        <taxon>Chitinophagia</taxon>
        <taxon>Chitinophagales</taxon>
        <taxon>Chitinophagaceae</taxon>
        <taxon>Chitinophaga</taxon>
    </lineage>
</organism>
<name>A0A3E1Y3E8_9BACT</name>
<dbReference type="RefSeq" id="WP_116978271.1">
    <property type="nucleotide sequence ID" value="NZ_QPMM01000014.1"/>
</dbReference>
<keyword evidence="1 2" id="KW-0238">DNA-binding</keyword>
<dbReference type="Gene3D" id="1.10.357.10">
    <property type="entry name" value="Tetracycline Repressor, domain 2"/>
    <property type="match status" value="1"/>
</dbReference>
<feature type="domain" description="HTH tetR-type" evidence="3">
    <location>
        <begin position="10"/>
        <end position="70"/>
    </location>
</feature>
<dbReference type="PANTHER" id="PTHR43479:SF11">
    <property type="entry name" value="ACREF_ENVCD OPERON REPRESSOR-RELATED"/>
    <property type="match status" value="1"/>
</dbReference>
<dbReference type="SUPFAM" id="SSF46689">
    <property type="entry name" value="Homeodomain-like"/>
    <property type="match status" value="1"/>
</dbReference>
<dbReference type="GO" id="GO:0003677">
    <property type="term" value="F:DNA binding"/>
    <property type="evidence" value="ECO:0007669"/>
    <property type="project" value="UniProtKB-UniRule"/>
</dbReference>